<feature type="compositionally biased region" description="Pro residues" evidence="2">
    <location>
        <begin position="431"/>
        <end position="440"/>
    </location>
</feature>
<gene>
    <name evidence="5" type="ORF">fugu_006889</name>
</gene>
<dbReference type="SMART" id="SM00233">
    <property type="entry name" value="PH"/>
    <property type="match status" value="2"/>
</dbReference>
<dbReference type="EMBL" id="SWLE01000020">
    <property type="protein sequence ID" value="TNM86659.1"/>
    <property type="molecule type" value="Genomic_DNA"/>
</dbReference>
<reference evidence="5 6" key="1">
    <citation type="submission" date="2019-04" db="EMBL/GenBank/DDBJ databases">
        <title>The sequence and de novo assembly of Takifugu bimaculatus genome using PacBio and Hi-C technologies.</title>
        <authorList>
            <person name="Xu P."/>
            <person name="Liu B."/>
            <person name="Zhou Z."/>
        </authorList>
    </citation>
    <scope>NUCLEOTIDE SEQUENCE [LARGE SCALE GENOMIC DNA]</scope>
    <source>
        <strain evidence="5">TB-2018</strain>
        <tissue evidence="5">Muscle</tissue>
    </source>
</reference>
<accession>A0A4Z2B4B4</accession>
<feature type="coiled-coil region" evidence="1">
    <location>
        <begin position="711"/>
        <end position="774"/>
    </location>
</feature>
<dbReference type="AlphaFoldDB" id="A0A4Z2B4B4"/>
<feature type="region of interest" description="Disordered" evidence="2">
    <location>
        <begin position="313"/>
        <end position="445"/>
    </location>
</feature>
<dbReference type="CDD" id="cd00821">
    <property type="entry name" value="PH"/>
    <property type="match status" value="1"/>
</dbReference>
<evidence type="ECO:0000256" key="1">
    <source>
        <dbReference type="SAM" id="Coils"/>
    </source>
</evidence>
<dbReference type="Gene3D" id="2.30.29.30">
    <property type="entry name" value="Pleckstrin-homology domain (PH domain)/Phosphotyrosine-binding domain (PTB)"/>
    <property type="match status" value="1"/>
</dbReference>
<evidence type="ECO:0000259" key="3">
    <source>
        <dbReference type="PROSITE" id="PS50003"/>
    </source>
</evidence>
<dbReference type="SMART" id="SM00498">
    <property type="entry name" value="FH2"/>
    <property type="match status" value="1"/>
</dbReference>
<dbReference type="PANTHER" id="PTHR45725:SF10">
    <property type="entry name" value="FH2 DOMAIN-CONTAINING PROTEIN"/>
    <property type="match status" value="1"/>
</dbReference>
<organism evidence="5 6">
    <name type="scientific">Takifugu bimaculatus</name>
    <dbReference type="NCBI Taxonomy" id="433685"/>
    <lineage>
        <taxon>Eukaryota</taxon>
        <taxon>Metazoa</taxon>
        <taxon>Chordata</taxon>
        <taxon>Craniata</taxon>
        <taxon>Vertebrata</taxon>
        <taxon>Euteleostomi</taxon>
        <taxon>Actinopterygii</taxon>
        <taxon>Neopterygii</taxon>
        <taxon>Teleostei</taxon>
        <taxon>Neoteleostei</taxon>
        <taxon>Acanthomorphata</taxon>
        <taxon>Eupercaria</taxon>
        <taxon>Tetraodontiformes</taxon>
        <taxon>Tetradontoidea</taxon>
        <taxon>Tetraodontidae</taxon>
        <taxon>Takifugu</taxon>
    </lineage>
</organism>
<evidence type="ECO:0000256" key="2">
    <source>
        <dbReference type="SAM" id="MobiDB-lite"/>
    </source>
</evidence>
<dbReference type="InterPro" id="IPR051425">
    <property type="entry name" value="Formin_Homology"/>
</dbReference>
<dbReference type="SUPFAM" id="SSF101447">
    <property type="entry name" value="Formin homology 2 domain (FH2 domain)"/>
    <property type="match status" value="1"/>
</dbReference>
<dbReference type="Gene3D" id="1.20.58.2220">
    <property type="entry name" value="Formin, FH2 domain"/>
    <property type="match status" value="1"/>
</dbReference>
<dbReference type="PANTHER" id="PTHR45725">
    <property type="entry name" value="FORMIN HOMOLOGY 2 FAMILY MEMBER"/>
    <property type="match status" value="1"/>
</dbReference>
<dbReference type="InterPro" id="IPR011993">
    <property type="entry name" value="PH-like_dom_sf"/>
</dbReference>
<evidence type="ECO:0008006" key="7">
    <source>
        <dbReference type="Google" id="ProtNLM"/>
    </source>
</evidence>
<feature type="region of interest" description="Disordered" evidence="2">
    <location>
        <begin position="53"/>
        <end position="76"/>
    </location>
</feature>
<evidence type="ECO:0000259" key="4">
    <source>
        <dbReference type="PROSITE" id="PS51444"/>
    </source>
</evidence>
<feature type="compositionally biased region" description="Polar residues" evidence="2">
    <location>
        <begin position="406"/>
        <end position="420"/>
    </location>
</feature>
<keyword evidence="6" id="KW-1185">Reference proteome</keyword>
<dbReference type="InterPro" id="IPR042201">
    <property type="entry name" value="FH2_Formin_sf"/>
</dbReference>
<feature type="compositionally biased region" description="Basic and acidic residues" evidence="2">
    <location>
        <begin position="7"/>
        <end position="19"/>
    </location>
</feature>
<name>A0A4Z2B4B4_9TELE</name>
<keyword evidence="1" id="KW-0175">Coiled coil</keyword>
<dbReference type="PROSITE" id="PS50003">
    <property type="entry name" value="PH_DOMAIN"/>
    <property type="match status" value="1"/>
</dbReference>
<sequence length="858" mass="95567">MLSLGSKKKEASPRVERCAEQLPQLSNEMQLSIMNKVKSGELSIEDALDQARKGGTQVLQQQSQAEEEQEPTQHNFSVHKHNRYRWQKRVLQIDFKTKMLCSIQKGIVQRQLSFSRVKSCDDGAGSRFSISFKDHHDYELEATSLEDKHKIIQLVSQIIYGNIYGVPEGGSTDPDKEPQASLREGVLLLHRGGLASFRWVKYEVCLHPGQLTMTPSRQQIPADEEGASYAPMATVVHLSDGDTRVEKLHSPDTFTLITHKNTYQFRLPAASGPGAVERERDAWVQAIDRLCSEWKRKSMGEHAFVGQQTLRNISIEEEAEEPERTVSELEPTGGSGGDVCPPGNRDAADDQIAPDPFSAGAAESDPSDPKPVPRSRRKMSAPDVGPEDSLAAPQPSPTSSQASPTHKASTPSTSIHQSLSPEPRPAAANIPLPPPPPPLPRKCSISKKRHTKPFHWDVVAPDKIEKSFWTQRSSRRIEINTARLIEQFSVKDLGTLGVPEPSNGQQIMLNQKIAHNFNIFLKSFPVQPRELKDKLFIISEEDGGLSDEHITSLRRYVPTVDDVEMYKSHKGPVSELHIVDQYMMEMCNIPFLSTQLDLLLTLRELPVGMSDLQPLINQKIRMCTQLKSCRSFVSVLEHLLAIGNYLNENAGKEKAKGIRLSSLTKLSQLRGRDRGFTLLHAVVEQIILHEPSLAAFTQELAEFETIPGASIKGLTAEIDVLKNELQKVIQYRKTSKRKTGSQQAKFSKDLKTLIDKYNTDLSALTKLCEEMKKLYSTILVIIAPSPLGRGFALQSCGAGGPLQLFATTIPHNPLGEPMCVTRKEKSTRLLLSYLASLTCCTRTLQRWCANVLLLMITD</sequence>
<dbReference type="InterPro" id="IPR001849">
    <property type="entry name" value="PH_domain"/>
</dbReference>
<dbReference type="Pfam" id="PF02181">
    <property type="entry name" value="FH2"/>
    <property type="match status" value="1"/>
</dbReference>
<feature type="domain" description="FH2" evidence="4">
    <location>
        <begin position="441"/>
        <end position="835"/>
    </location>
</feature>
<feature type="compositionally biased region" description="Low complexity" evidence="2">
    <location>
        <begin position="391"/>
        <end position="405"/>
    </location>
</feature>
<proteinExistence type="predicted"/>
<dbReference type="PROSITE" id="PS51444">
    <property type="entry name" value="FH2"/>
    <property type="match status" value="1"/>
</dbReference>
<evidence type="ECO:0000313" key="6">
    <source>
        <dbReference type="Proteomes" id="UP000516260"/>
    </source>
</evidence>
<dbReference type="InterPro" id="IPR015425">
    <property type="entry name" value="FH2_Formin"/>
</dbReference>
<feature type="domain" description="PH" evidence="3">
    <location>
        <begin position="180"/>
        <end position="292"/>
    </location>
</feature>
<evidence type="ECO:0000313" key="5">
    <source>
        <dbReference type="EMBL" id="TNM86659.1"/>
    </source>
</evidence>
<dbReference type="SUPFAM" id="SSF50729">
    <property type="entry name" value="PH domain-like"/>
    <property type="match status" value="1"/>
</dbReference>
<dbReference type="Proteomes" id="UP000516260">
    <property type="component" value="Chromosome 7"/>
</dbReference>
<protein>
    <recommendedName>
        <fullName evidence="7">FH2 domain-containing protein</fullName>
    </recommendedName>
</protein>
<comment type="caution">
    <text evidence="5">The sequence shown here is derived from an EMBL/GenBank/DDBJ whole genome shotgun (WGS) entry which is preliminary data.</text>
</comment>
<feature type="region of interest" description="Disordered" evidence="2">
    <location>
        <begin position="1"/>
        <end position="21"/>
    </location>
</feature>